<protein>
    <submittedName>
        <fullName evidence="1">Uncharacterized protein</fullName>
    </submittedName>
</protein>
<sequence length="290" mass="32847">MTYIPQDFRGRLIRLQRERSKRNGSNLRGISKLAEIDSMISYGASIRDRYALLWKQQMERRRLLAQLVSATSVYKTLVKYLVGVPQVLLDFVRQINDDDGPMEKQRQRYGPPLYSLTTLVLLIRLAILLSQGRFETRKLNKQEVAVLEQSVDVYTTEFESLLGLSGINAISSVDLVTLDVDVIIYGLQCLLQENCILRELGKKFEEGGLEGQLHGIEHGSCMALSMAAWKFGCSLVVLQYVNNDDYKETNVPAGKTHGVSLFVDSINLYIAWDFSLVQGKINLVSFLNFI</sequence>
<gene>
    <name evidence="1" type="ORF">RchiOBHm_Chr2g0142661</name>
</gene>
<dbReference type="STRING" id="74649.A0A2P6RXY5"/>
<dbReference type="EMBL" id="PDCK01000040">
    <property type="protein sequence ID" value="PRQ51280.1"/>
    <property type="molecule type" value="Genomic_DNA"/>
</dbReference>
<evidence type="ECO:0000313" key="1">
    <source>
        <dbReference type="EMBL" id="PRQ51280.1"/>
    </source>
</evidence>
<organism evidence="1 2">
    <name type="scientific">Rosa chinensis</name>
    <name type="common">China rose</name>
    <dbReference type="NCBI Taxonomy" id="74649"/>
    <lineage>
        <taxon>Eukaryota</taxon>
        <taxon>Viridiplantae</taxon>
        <taxon>Streptophyta</taxon>
        <taxon>Embryophyta</taxon>
        <taxon>Tracheophyta</taxon>
        <taxon>Spermatophyta</taxon>
        <taxon>Magnoliopsida</taxon>
        <taxon>eudicotyledons</taxon>
        <taxon>Gunneridae</taxon>
        <taxon>Pentapetalae</taxon>
        <taxon>rosids</taxon>
        <taxon>fabids</taxon>
        <taxon>Rosales</taxon>
        <taxon>Rosaceae</taxon>
        <taxon>Rosoideae</taxon>
        <taxon>Rosoideae incertae sedis</taxon>
        <taxon>Rosa</taxon>
    </lineage>
</organism>
<reference evidence="1 2" key="1">
    <citation type="journal article" date="2018" name="Nat. Genet.">
        <title>The Rosa genome provides new insights in the design of modern roses.</title>
        <authorList>
            <person name="Bendahmane M."/>
        </authorList>
    </citation>
    <scope>NUCLEOTIDE SEQUENCE [LARGE SCALE GENOMIC DNA]</scope>
    <source>
        <strain evidence="2">cv. Old Blush</strain>
    </source>
</reference>
<dbReference type="PANTHER" id="PTHR47532">
    <property type="entry name" value="RETINAL-BINDING PROTEIN"/>
    <property type="match status" value="1"/>
</dbReference>
<dbReference type="AlphaFoldDB" id="A0A2P6RXY5"/>
<comment type="caution">
    <text evidence="1">The sequence shown here is derived from an EMBL/GenBank/DDBJ whole genome shotgun (WGS) entry which is preliminary data.</text>
</comment>
<dbReference type="Gramene" id="PRQ51280">
    <property type="protein sequence ID" value="PRQ51280"/>
    <property type="gene ID" value="RchiOBHm_Chr2g0142661"/>
</dbReference>
<dbReference type="PANTHER" id="PTHR47532:SF1">
    <property type="entry name" value="RETINAL-BINDING PROTEIN"/>
    <property type="match status" value="1"/>
</dbReference>
<name>A0A2P6RXY5_ROSCH</name>
<keyword evidence="2" id="KW-1185">Reference proteome</keyword>
<evidence type="ECO:0000313" key="2">
    <source>
        <dbReference type="Proteomes" id="UP000238479"/>
    </source>
</evidence>
<accession>A0A2P6RXY5</accession>
<dbReference type="Proteomes" id="UP000238479">
    <property type="component" value="Chromosome 2"/>
</dbReference>
<proteinExistence type="predicted"/>